<feature type="signal peptide" evidence="2">
    <location>
        <begin position="1"/>
        <end position="22"/>
    </location>
</feature>
<name>A0A4Q5LNI8_9SPHI</name>
<dbReference type="SMART" id="SM00089">
    <property type="entry name" value="PKD"/>
    <property type="match status" value="1"/>
</dbReference>
<organism evidence="5 6">
    <name type="scientific">Mucilaginibacter terrigena</name>
    <dbReference type="NCBI Taxonomy" id="2492395"/>
    <lineage>
        <taxon>Bacteria</taxon>
        <taxon>Pseudomonadati</taxon>
        <taxon>Bacteroidota</taxon>
        <taxon>Sphingobacteriia</taxon>
        <taxon>Sphingobacteriales</taxon>
        <taxon>Sphingobacteriaceae</taxon>
        <taxon>Mucilaginibacter</taxon>
    </lineage>
</organism>
<comment type="caution">
    <text evidence="5">The sequence shown here is derived from an EMBL/GenBank/DDBJ whole genome shotgun (WGS) entry which is preliminary data.</text>
</comment>
<dbReference type="Pfam" id="PF00801">
    <property type="entry name" value="PKD"/>
    <property type="match status" value="1"/>
</dbReference>
<dbReference type="PANTHER" id="PTHR10963:SF55">
    <property type="entry name" value="GLYCOSIDE HYDROLASE FAMILY 16 PROTEIN"/>
    <property type="match status" value="1"/>
</dbReference>
<dbReference type="InterPro" id="IPR013783">
    <property type="entry name" value="Ig-like_fold"/>
</dbReference>
<dbReference type="Gene3D" id="2.60.120.200">
    <property type="match status" value="1"/>
</dbReference>
<evidence type="ECO:0000256" key="2">
    <source>
        <dbReference type="SAM" id="SignalP"/>
    </source>
</evidence>
<dbReference type="InterPro" id="IPR022409">
    <property type="entry name" value="PKD/Chitinase_dom"/>
</dbReference>
<accession>A0A4Q5LNI8</accession>
<dbReference type="PROSITE" id="PS50093">
    <property type="entry name" value="PKD"/>
    <property type="match status" value="1"/>
</dbReference>
<dbReference type="Proteomes" id="UP000293331">
    <property type="component" value="Unassembled WGS sequence"/>
</dbReference>
<dbReference type="InterPro" id="IPR000757">
    <property type="entry name" value="Beta-glucanase-like"/>
</dbReference>
<dbReference type="SUPFAM" id="SSF49299">
    <property type="entry name" value="PKD domain"/>
    <property type="match status" value="1"/>
</dbReference>
<dbReference type="InterPro" id="IPR050546">
    <property type="entry name" value="Glycosyl_Hydrlase_16"/>
</dbReference>
<dbReference type="InterPro" id="IPR000601">
    <property type="entry name" value="PKD_dom"/>
</dbReference>
<evidence type="ECO:0000313" key="6">
    <source>
        <dbReference type="Proteomes" id="UP000293331"/>
    </source>
</evidence>
<feature type="domain" description="GH16" evidence="4">
    <location>
        <begin position="97"/>
        <end position="345"/>
    </location>
</feature>
<dbReference type="SUPFAM" id="SSF49899">
    <property type="entry name" value="Concanavalin A-like lectins/glucanases"/>
    <property type="match status" value="1"/>
</dbReference>
<keyword evidence="5" id="KW-0378">Hydrolase</keyword>
<feature type="domain" description="PKD" evidence="3">
    <location>
        <begin position="33"/>
        <end position="117"/>
    </location>
</feature>
<proteinExistence type="inferred from homology"/>
<evidence type="ECO:0000259" key="3">
    <source>
        <dbReference type="PROSITE" id="PS50093"/>
    </source>
</evidence>
<dbReference type="AlphaFoldDB" id="A0A4Q5LNI8"/>
<feature type="chain" id="PRO_5020907721" evidence="2">
    <location>
        <begin position="23"/>
        <end position="345"/>
    </location>
</feature>
<dbReference type="Gene3D" id="2.60.40.10">
    <property type="entry name" value="Immunoglobulins"/>
    <property type="match status" value="1"/>
</dbReference>
<sequence>MRRLKTLVLVAVVALFTNCSKNNDTGGNSTADKPANVVVTPTVSTDNSGTVTFAVTAENAVSYEFDFGNGVFQNNTSGSLTYQYPVAGVYNVKVTAKSQSGKTTVKSIQVNVSAAEALVWSDEFNNTGAPDPGKWGYDLGNNNGWGNNELEYYTNRTDNAIESDGTLKINLKKEDYNGFGYTSARLLTKGKFAFKYGRVEVKAKLPAGVGTWPAIWALGANVDTTPWPACGEIDIMEHVGKQQNTIFSTLHYPNHYGGGGVSATTQNPTASTAFHVYSLEWTPTTMKFAVDGNVYHTFANTADLPFNHDFFLILNVAIGGNFGGPAVDPNFTNDSMEVDYVRVYK</sequence>
<dbReference type="PROSITE" id="PS51762">
    <property type="entry name" value="GH16_2"/>
    <property type="match status" value="1"/>
</dbReference>
<reference evidence="5 6" key="1">
    <citation type="submission" date="2019-02" db="EMBL/GenBank/DDBJ databases">
        <title>Bacterial novel species Mucilaginibacter sp. 17JY9-4 isolated from soil.</title>
        <authorList>
            <person name="Jung H.-Y."/>
        </authorList>
    </citation>
    <scope>NUCLEOTIDE SEQUENCE [LARGE SCALE GENOMIC DNA]</scope>
    <source>
        <strain evidence="5 6">17JY9-4</strain>
    </source>
</reference>
<dbReference type="OrthoDB" id="9809583at2"/>
<evidence type="ECO:0000259" key="4">
    <source>
        <dbReference type="PROSITE" id="PS51762"/>
    </source>
</evidence>
<dbReference type="EMBL" id="SEWG01000003">
    <property type="protein sequence ID" value="RYU90539.1"/>
    <property type="molecule type" value="Genomic_DNA"/>
</dbReference>
<dbReference type="InterPro" id="IPR035986">
    <property type="entry name" value="PKD_dom_sf"/>
</dbReference>
<dbReference type="GO" id="GO:0004553">
    <property type="term" value="F:hydrolase activity, hydrolyzing O-glycosyl compounds"/>
    <property type="evidence" value="ECO:0007669"/>
    <property type="project" value="InterPro"/>
</dbReference>
<keyword evidence="6" id="KW-1185">Reference proteome</keyword>
<dbReference type="CDD" id="cd08023">
    <property type="entry name" value="GH16_laminarinase_like"/>
    <property type="match status" value="1"/>
</dbReference>
<evidence type="ECO:0000256" key="1">
    <source>
        <dbReference type="ARBA" id="ARBA00006865"/>
    </source>
</evidence>
<evidence type="ECO:0000313" key="5">
    <source>
        <dbReference type="EMBL" id="RYU90539.1"/>
    </source>
</evidence>
<dbReference type="CDD" id="cd00146">
    <property type="entry name" value="PKD"/>
    <property type="match status" value="1"/>
</dbReference>
<keyword evidence="2" id="KW-0732">Signal</keyword>
<gene>
    <name evidence="5" type="ORF">EWM62_07745</name>
</gene>
<dbReference type="PANTHER" id="PTHR10963">
    <property type="entry name" value="GLYCOSYL HYDROLASE-RELATED"/>
    <property type="match status" value="1"/>
</dbReference>
<dbReference type="Pfam" id="PF00722">
    <property type="entry name" value="Glyco_hydro_16"/>
    <property type="match status" value="1"/>
</dbReference>
<protein>
    <submittedName>
        <fullName evidence="5">Glycosyl hydrolase family protein</fullName>
    </submittedName>
</protein>
<comment type="similarity">
    <text evidence="1">Belongs to the glycosyl hydrolase 16 family.</text>
</comment>
<dbReference type="GO" id="GO:0005975">
    <property type="term" value="P:carbohydrate metabolic process"/>
    <property type="evidence" value="ECO:0007669"/>
    <property type="project" value="InterPro"/>
</dbReference>
<dbReference type="RefSeq" id="WP_129876099.1">
    <property type="nucleotide sequence ID" value="NZ_SEWG01000003.1"/>
</dbReference>
<dbReference type="InterPro" id="IPR013320">
    <property type="entry name" value="ConA-like_dom_sf"/>
</dbReference>